<keyword evidence="3" id="KW-1003">Cell membrane</keyword>
<sequence>MAEDSKAKIPRFFAVVAKIISLLVLLYFFICSLDFLSSAFRLIGGKAAGKVISNSELLRNPIVGLMIGVLVTVLVQSSSTSTSIVVTMVAAENAFCDSVIRVRQAVPIIMGANIGTSVTNTIVSLMQSTDRNEFRRAFAAATVHDMFNWLTVLVLLPIEILFGYLEFITSLLLDLKDWSQESGSKVEFLQILTRIFTDLIVKIDKDALKELATSNDTSTISLLKTCCKYKTENTTKTCVQQCKLPLGTALLNRTGFSESATGIILLIASLITLCLCLILIVKLLNSMLKGRIKIIIEKYVNAEYEFPWSHLIGYLALLIGCVMTILVQSSSIFTSALTPLAGIGVISLERIYPLTLGANIGTTTTGILAALTADSRNLRNTLQLAFCHLFFNITGIILFYPIPCMRFPIPLAKGLGNITASYRWFSVFYLVVMFFLLPLFIFLLSLAGTVTFIIVGGTLLLLVVIIVIINVIQHKRPGILPLKLQNWDWLPLWMHSLDPIDGLIAKLGEKCTFLSCCIQPAFRHDGLTPGMRENQSQLHILDAAKKYPSSDTYLMNAYDNVAFLQWNGNAISNEKAENTHL</sequence>
<dbReference type="Pfam" id="PF02690">
    <property type="entry name" value="Na_Pi_cotrans"/>
    <property type="match status" value="2"/>
</dbReference>
<dbReference type="OrthoDB" id="76259at2759"/>
<feature type="transmembrane region" description="Helical" evidence="7">
    <location>
        <begin position="263"/>
        <end position="285"/>
    </location>
</feature>
<evidence type="ECO:0000256" key="7">
    <source>
        <dbReference type="SAM" id="Phobius"/>
    </source>
</evidence>
<dbReference type="InterPro" id="IPR003841">
    <property type="entry name" value="Na/Pi_transpt"/>
</dbReference>
<dbReference type="PANTHER" id="PTHR10010">
    <property type="entry name" value="SOLUTE CARRIER FAMILY 34 SODIUM PHOSPHATE , MEMBER 2-RELATED"/>
    <property type="match status" value="1"/>
</dbReference>
<evidence type="ECO:0000256" key="1">
    <source>
        <dbReference type="ARBA" id="ARBA00004424"/>
    </source>
</evidence>
<evidence type="ECO:0000256" key="6">
    <source>
        <dbReference type="ARBA" id="ARBA00023136"/>
    </source>
</evidence>
<evidence type="ECO:0000313" key="9">
    <source>
        <dbReference type="Proteomes" id="UP000288716"/>
    </source>
</evidence>
<dbReference type="Proteomes" id="UP000288716">
    <property type="component" value="Unassembled WGS sequence"/>
</dbReference>
<feature type="transmembrane region" description="Helical" evidence="7">
    <location>
        <begin position="422"/>
        <end position="444"/>
    </location>
</feature>
<dbReference type="AlphaFoldDB" id="A0A443SFF7"/>
<evidence type="ECO:0000313" key="8">
    <source>
        <dbReference type="EMBL" id="RWS26246.1"/>
    </source>
</evidence>
<evidence type="ECO:0000256" key="5">
    <source>
        <dbReference type="ARBA" id="ARBA00022989"/>
    </source>
</evidence>
<evidence type="ECO:0000256" key="4">
    <source>
        <dbReference type="ARBA" id="ARBA00022692"/>
    </source>
</evidence>
<dbReference type="GO" id="GO:0044341">
    <property type="term" value="P:sodium-dependent phosphate transport"/>
    <property type="evidence" value="ECO:0007669"/>
    <property type="project" value="InterPro"/>
</dbReference>
<evidence type="ECO:0000256" key="2">
    <source>
        <dbReference type="ARBA" id="ARBA00005808"/>
    </source>
</evidence>
<keyword evidence="6 7" id="KW-0472">Membrane</keyword>
<keyword evidence="4 7" id="KW-0812">Transmembrane</keyword>
<feature type="transmembrane region" description="Helical" evidence="7">
    <location>
        <begin position="382"/>
        <end position="402"/>
    </location>
</feature>
<feature type="transmembrane region" description="Helical" evidence="7">
    <location>
        <begin position="105"/>
        <end position="126"/>
    </location>
</feature>
<comment type="caution">
    <text evidence="8">The sequence shown here is derived from an EMBL/GenBank/DDBJ whole genome shotgun (WGS) entry which is preliminary data.</text>
</comment>
<dbReference type="PANTHER" id="PTHR10010:SF46">
    <property type="entry name" value="SODIUM-DEPENDENT PHOSPHATE TRANSPORT PROTEIN 2B"/>
    <property type="match status" value="1"/>
</dbReference>
<evidence type="ECO:0000256" key="3">
    <source>
        <dbReference type="ARBA" id="ARBA00022475"/>
    </source>
</evidence>
<feature type="transmembrane region" description="Helical" evidence="7">
    <location>
        <begin position="306"/>
        <end position="327"/>
    </location>
</feature>
<keyword evidence="5 7" id="KW-1133">Transmembrane helix</keyword>
<proteinExistence type="inferred from homology"/>
<dbReference type="STRING" id="299467.A0A443SFF7"/>
<keyword evidence="9" id="KW-1185">Reference proteome</keyword>
<organism evidence="8 9">
    <name type="scientific">Leptotrombidium deliense</name>
    <dbReference type="NCBI Taxonomy" id="299467"/>
    <lineage>
        <taxon>Eukaryota</taxon>
        <taxon>Metazoa</taxon>
        <taxon>Ecdysozoa</taxon>
        <taxon>Arthropoda</taxon>
        <taxon>Chelicerata</taxon>
        <taxon>Arachnida</taxon>
        <taxon>Acari</taxon>
        <taxon>Acariformes</taxon>
        <taxon>Trombidiformes</taxon>
        <taxon>Prostigmata</taxon>
        <taxon>Anystina</taxon>
        <taxon>Parasitengona</taxon>
        <taxon>Trombiculoidea</taxon>
        <taxon>Trombiculidae</taxon>
        <taxon>Leptotrombidium</taxon>
    </lineage>
</organism>
<dbReference type="EMBL" id="NCKV01002928">
    <property type="protein sequence ID" value="RWS26246.1"/>
    <property type="molecule type" value="Genomic_DNA"/>
</dbReference>
<feature type="transmembrane region" description="Helical" evidence="7">
    <location>
        <begin position="12"/>
        <end position="36"/>
    </location>
</feature>
<dbReference type="VEuPathDB" id="VectorBase:LDEU005794"/>
<name>A0A443SFF7_9ACAR</name>
<comment type="subcellular location">
    <subcellularLocation>
        <location evidence="1">Apical cell membrane</location>
        <topology evidence="1">Multi-pass membrane protein</topology>
    </subcellularLocation>
</comment>
<comment type="similarity">
    <text evidence="2">Belongs to the SLC34A transporter family.</text>
</comment>
<protein>
    <submittedName>
        <fullName evidence="8">Na/Pi-cotransporter-like protein</fullName>
    </submittedName>
</protein>
<dbReference type="NCBIfam" id="TIGR01013">
    <property type="entry name" value="2a58"/>
    <property type="match status" value="1"/>
</dbReference>
<accession>A0A443SFF7</accession>
<feature type="transmembrane region" description="Helical" evidence="7">
    <location>
        <begin position="147"/>
        <end position="165"/>
    </location>
</feature>
<gene>
    <name evidence="8" type="ORF">B4U80_08028</name>
</gene>
<dbReference type="GO" id="GO:0016324">
    <property type="term" value="C:apical plasma membrane"/>
    <property type="evidence" value="ECO:0007669"/>
    <property type="project" value="UniProtKB-SubCell"/>
</dbReference>
<reference evidence="8 9" key="1">
    <citation type="journal article" date="2018" name="Gigascience">
        <title>Genomes of trombidid mites reveal novel predicted allergens and laterally-transferred genes associated with secondary metabolism.</title>
        <authorList>
            <person name="Dong X."/>
            <person name="Chaisiri K."/>
            <person name="Xia D."/>
            <person name="Armstrong S.D."/>
            <person name="Fang Y."/>
            <person name="Donnelly M.J."/>
            <person name="Kadowaki T."/>
            <person name="McGarry J.W."/>
            <person name="Darby A.C."/>
            <person name="Makepeace B.L."/>
        </authorList>
    </citation>
    <scope>NUCLEOTIDE SEQUENCE [LARGE SCALE GENOMIC DNA]</scope>
    <source>
        <strain evidence="8">UoL-UT</strain>
    </source>
</reference>
<feature type="transmembrane region" description="Helical" evidence="7">
    <location>
        <begin position="450"/>
        <end position="472"/>
    </location>
</feature>
<dbReference type="GO" id="GO:0005436">
    <property type="term" value="F:sodium:phosphate symporter activity"/>
    <property type="evidence" value="ECO:0007669"/>
    <property type="project" value="InterPro"/>
</dbReference>